<dbReference type="AlphaFoldDB" id="A0A9J6F4Y1"/>
<accession>A0A9J6F4Y1</accession>
<sequence length="116" mass="13545">MSNLHKAVMQSLEERPQMEYFVIERSMVVNMLKGVEMSAQEAAWYLLGQEMLEKSHEVIYIPKFYPEERVHVRKTYKKSANIDASSTDVWNLNIIQRYDGRAPESEDLCLAGFARK</sequence>
<dbReference type="EMBL" id="JABSTU010000001">
    <property type="protein sequence ID" value="KAH8041870.1"/>
    <property type="molecule type" value="Genomic_DNA"/>
</dbReference>
<reference evidence="1" key="2">
    <citation type="submission" date="2021-09" db="EMBL/GenBank/DDBJ databases">
        <authorList>
            <person name="Jia N."/>
            <person name="Wang J."/>
            <person name="Shi W."/>
            <person name="Du L."/>
            <person name="Sun Y."/>
            <person name="Zhan W."/>
            <person name="Jiang J."/>
            <person name="Wang Q."/>
            <person name="Zhang B."/>
            <person name="Ji P."/>
            <person name="Sakyi L.B."/>
            <person name="Cui X."/>
            <person name="Yuan T."/>
            <person name="Jiang B."/>
            <person name="Yang W."/>
            <person name="Lam T.T.-Y."/>
            <person name="Chang Q."/>
            <person name="Ding S."/>
            <person name="Wang X."/>
            <person name="Zhu J."/>
            <person name="Ruan X."/>
            <person name="Zhao L."/>
            <person name="Wei J."/>
            <person name="Que T."/>
            <person name="Du C."/>
            <person name="Cheng J."/>
            <person name="Dai P."/>
            <person name="Han X."/>
            <person name="Huang E."/>
            <person name="Gao Y."/>
            <person name="Liu J."/>
            <person name="Shao H."/>
            <person name="Ye R."/>
            <person name="Li L."/>
            <person name="Wei W."/>
            <person name="Wang X."/>
            <person name="Wang C."/>
            <person name="Huo Q."/>
            <person name="Li W."/>
            <person name="Guo W."/>
            <person name="Chen H."/>
            <person name="Chen S."/>
            <person name="Zhou L."/>
            <person name="Zhou L."/>
            <person name="Ni X."/>
            <person name="Tian J."/>
            <person name="Zhou Y."/>
            <person name="Sheng Y."/>
            <person name="Liu T."/>
            <person name="Pan Y."/>
            <person name="Xia L."/>
            <person name="Li J."/>
            <person name="Zhao F."/>
            <person name="Cao W."/>
        </authorList>
    </citation>
    <scope>NUCLEOTIDE SEQUENCE</scope>
    <source>
        <strain evidence="1">Rmic-2018</strain>
        <tissue evidence="1">Larvae</tissue>
    </source>
</reference>
<evidence type="ECO:0000313" key="2">
    <source>
        <dbReference type="Proteomes" id="UP000821866"/>
    </source>
</evidence>
<protein>
    <submittedName>
        <fullName evidence="1">Uncharacterized protein</fullName>
    </submittedName>
</protein>
<comment type="caution">
    <text evidence="1">The sequence shown here is derived from an EMBL/GenBank/DDBJ whole genome shotgun (WGS) entry which is preliminary data.</text>
</comment>
<proteinExistence type="predicted"/>
<reference evidence="1" key="1">
    <citation type="journal article" date="2020" name="Cell">
        <title>Large-Scale Comparative Analyses of Tick Genomes Elucidate Their Genetic Diversity and Vector Capacities.</title>
        <authorList>
            <consortium name="Tick Genome and Microbiome Consortium (TIGMIC)"/>
            <person name="Jia N."/>
            <person name="Wang J."/>
            <person name="Shi W."/>
            <person name="Du L."/>
            <person name="Sun Y."/>
            <person name="Zhan W."/>
            <person name="Jiang J.F."/>
            <person name="Wang Q."/>
            <person name="Zhang B."/>
            <person name="Ji P."/>
            <person name="Bell-Sakyi L."/>
            <person name="Cui X.M."/>
            <person name="Yuan T.T."/>
            <person name="Jiang B.G."/>
            <person name="Yang W.F."/>
            <person name="Lam T.T."/>
            <person name="Chang Q.C."/>
            <person name="Ding S.J."/>
            <person name="Wang X.J."/>
            <person name="Zhu J.G."/>
            <person name="Ruan X.D."/>
            <person name="Zhao L."/>
            <person name="Wei J.T."/>
            <person name="Ye R.Z."/>
            <person name="Que T.C."/>
            <person name="Du C.H."/>
            <person name="Zhou Y.H."/>
            <person name="Cheng J.X."/>
            <person name="Dai P.F."/>
            <person name="Guo W.B."/>
            <person name="Han X.H."/>
            <person name="Huang E.J."/>
            <person name="Li L.F."/>
            <person name="Wei W."/>
            <person name="Gao Y.C."/>
            <person name="Liu J.Z."/>
            <person name="Shao H.Z."/>
            <person name="Wang X."/>
            <person name="Wang C.C."/>
            <person name="Yang T.C."/>
            <person name="Huo Q.B."/>
            <person name="Li W."/>
            <person name="Chen H.Y."/>
            <person name="Chen S.E."/>
            <person name="Zhou L.G."/>
            <person name="Ni X.B."/>
            <person name="Tian J.H."/>
            <person name="Sheng Y."/>
            <person name="Liu T."/>
            <person name="Pan Y.S."/>
            <person name="Xia L.Y."/>
            <person name="Li J."/>
            <person name="Zhao F."/>
            <person name="Cao W.C."/>
        </authorList>
    </citation>
    <scope>NUCLEOTIDE SEQUENCE</scope>
    <source>
        <strain evidence="1">Rmic-2018</strain>
    </source>
</reference>
<evidence type="ECO:0000313" key="1">
    <source>
        <dbReference type="EMBL" id="KAH8041870.1"/>
    </source>
</evidence>
<keyword evidence="2" id="KW-1185">Reference proteome</keyword>
<dbReference type="Proteomes" id="UP000821866">
    <property type="component" value="Chromosome 1"/>
</dbReference>
<gene>
    <name evidence="1" type="ORF">HPB51_019251</name>
</gene>
<name>A0A9J6F4Y1_RHIMP</name>
<organism evidence="1 2">
    <name type="scientific">Rhipicephalus microplus</name>
    <name type="common">Cattle tick</name>
    <name type="synonym">Boophilus microplus</name>
    <dbReference type="NCBI Taxonomy" id="6941"/>
    <lineage>
        <taxon>Eukaryota</taxon>
        <taxon>Metazoa</taxon>
        <taxon>Ecdysozoa</taxon>
        <taxon>Arthropoda</taxon>
        <taxon>Chelicerata</taxon>
        <taxon>Arachnida</taxon>
        <taxon>Acari</taxon>
        <taxon>Parasitiformes</taxon>
        <taxon>Ixodida</taxon>
        <taxon>Ixodoidea</taxon>
        <taxon>Ixodidae</taxon>
        <taxon>Rhipicephalinae</taxon>
        <taxon>Rhipicephalus</taxon>
        <taxon>Boophilus</taxon>
    </lineage>
</organism>